<feature type="compositionally biased region" description="Basic and acidic residues" evidence="1">
    <location>
        <begin position="291"/>
        <end position="310"/>
    </location>
</feature>
<evidence type="ECO:0000256" key="1">
    <source>
        <dbReference type="SAM" id="MobiDB-lite"/>
    </source>
</evidence>
<evidence type="ECO:0000313" key="3">
    <source>
        <dbReference type="Proteomes" id="UP000823388"/>
    </source>
</evidence>
<dbReference type="PANTHER" id="PTHR31325">
    <property type="entry name" value="OS01G0798800 PROTEIN-RELATED"/>
    <property type="match status" value="1"/>
</dbReference>
<comment type="caution">
    <text evidence="2">The sequence shown here is derived from an EMBL/GenBank/DDBJ whole genome shotgun (WGS) entry which is preliminary data.</text>
</comment>
<dbReference type="Proteomes" id="UP000823388">
    <property type="component" value="Chromosome 1N"/>
</dbReference>
<dbReference type="InterPro" id="IPR007658">
    <property type="entry name" value="DUF594"/>
</dbReference>
<dbReference type="Pfam" id="PF04578">
    <property type="entry name" value="DUF594"/>
    <property type="match status" value="1"/>
</dbReference>
<keyword evidence="3" id="KW-1185">Reference proteome</keyword>
<sequence>MRAIVLDVSFATISIVSKYIPLPAAWSKKQWSEELAQYSMIKRHVAQDTAGMASIRQWIGRHLGTWGFDLLELTHTPITKDCTPIKEFILDNLLVLGTRKKWSIASSHGGLALKDCMDKHQGPDFERLRKALVKTIRSDVDFPTCVLIWHVATDICYYFEDNDSTDSNEMKKHRRMSREISNYIMYLVFKSGVMLTTNSQYVHEKAHDEVSTLLSGQDQQGQQVTTLQEKAAVIKLFQAKKQNDEQEDLAAPAVDADKAAAADRFKQKLLQNAQELDSPERAAVMKSFQGNKKDEQRDQSALDTEKHEESVNNDSAADTCHLHKLSQSAQDLNSPVLPRACEVAQELISIDDDTERWDLIASVWSEMLFFTAPRCGAAFHYEHLSMGGDRSSSHIFSYS</sequence>
<evidence type="ECO:0000313" key="2">
    <source>
        <dbReference type="EMBL" id="KAG2650096.1"/>
    </source>
</evidence>
<proteinExistence type="predicted"/>
<dbReference type="AlphaFoldDB" id="A0A8T0WWU3"/>
<reference evidence="2" key="1">
    <citation type="submission" date="2020-05" db="EMBL/GenBank/DDBJ databases">
        <title>WGS assembly of Panicum virgatum.</title>
        <authorList>
            <person name="Lovell J.T."/>
            <person name="Jenkins J."/>
            <person name="Shu S."/>
            <person name="Juenger T.E."/>
            <person name="Schmutz J."/>
        </authorList>
    </citation>
    <scope>NUCLEOTIDE SEQUENCE</scope>
    <source>
        <strain evidence="2">AP13</strain>
    </source>
</reference>
<dbReference type="EMBL" id="CM029038">
    <property type="protein sequence ID" value="KAG2650096.1"/>
    <property type="molecule type" value="Genomic_DNA"/>
</dbReference>
<organism evidence="2 3">
    <name type="scientific">Panicum virgatum</name>
    <name type="common">Blackwell switchgrass</name>
    <dbReference type="NCBI Taxonomy" id="38727"/>
    <lineage>
        <taxon>Eukaryota</taxon>
        <taxon>Viridiplantae</taxon>
        <taxon>Streptophyta</taxon>
        <taxon>Embryophyta</taxon>
        <taxon>Tracheophyta</taxon>
        <taxon>Spermatophyta</taxon>
        <taxon>Magnoliopsida</taxon>
        <taxon>Liliopsida</taxon>
        <taxon>Poales</taxon>
        <taxon>Poaceae</taxon>
        <taxon>PACMAD clade</taxon>
        <taxon>Panicoideae</taxon>
        <taxon>Panicodae</taxon>
        <taxon>Paniceae</taxon>
        <taxon>Panicinae</taxon>
        <taxon>Panicum</taxon>
        <taxon>Panicum sect. Hiantes</taxon>
    </lineage>
</organism>
<protein>
    <submittedName>
        <fullName evidence="2">Uncharacterized protein</fullName>
    </submittedName>
</protein>
<feature type="region of interest" description="Disordered" evidence="1">
    <location>
        <begin position="287"/>
        <end position="315"/>
    </location>
</feature>
<gene>
    <name evidence="2" type="ORF">PVAP13_1NG138900</name>
</gene>
<name>A0A8T0WWU3_PANVG</name>
<accession>A0A8T0WWU3</accession>